<dbReference type="InterPro" id="IPR055066">
    <property type="entry name" value="AASDHPPT_N"/>
</dbReference>
<evidence type="ECO:0000256" key="1">
    <source>
        <dbReference type="ARBA" id="ARBA00013172"/>
    </source>
</evidence>
<evidence type="ECO:0000313" key="6">
    <source>
        <dbReference type="Proteomes" id="UP000053611"/>
    </source>
</evidence>
<feature type="domain" description="4'-phosphopantetheinyl transferase" evidence="3">
    <location>
        <begin position="108"/>
        <end position="201"/>
    </location>
</feature>
<dbReference type="STRING" id="879819.A0A0J0XVW4"/>
<dbReference type="RefSeq" id="XP_018281664.1">
    <property type="nucleotide sequence ID" value="XM_018426361.1"/>
</dbReference>
<dbReference type="AlphaFoldDB" id="A0A0J0XVW4"/>
<feature type="domain" description="4'-phosphopantetheinyl transferase N-terminal" evidence="4">
    <location>
        <begin position="15"/>
        <end position="103"/>
    </location>
</feature>
<dbReference type="GO" id="GO:0008897">
    <property type="term" value="F:holo-[acyl-carrier-protein] synthase activity"/>
    <property type="evidence" value="ECO:0007669"/>
    <property type="project" value="UniProtKB-EC"/>
</dbReference>
<protein>
    <recommendedName>
        <fullName evidence="1">holo-[acyl-carrier-protein] synthase</fullName>
        <ecNumber evidence="1">2.7.8.7</ecNumber>
    </recommendedName>
</protein>
<dbReference type="InterPro" id="IPR037143">
    <property type="entry name" value="4-PPantetheinyl_Trfase_dom_sf"/>
</dbReference>
<proteinExistence type="predicted"/>
<sequence>MRVFALKVPPSVAEDTLDRLLHHLPEGAQARVRKFRHADDAVRSVAGRLLPTWYLRRSGLVPAPSHPEYATGARGKPYLAAPGLAHALDFNTSHEGAYVLLAVARGDVGVDVMDLPRDPDELEASVAYTMTPRERHAVAGARGRVKAKLLTTLWTVKEGYTKAIGEGIAFGLDRIEVDLGDGAVAGVRVDGRDVRENGWRWVVGSLDEGAYGYAVIWREDEGESTAVEVETVRWDEFVRAFIGNGGAW</sequence>
<keyword evidence="6" id="KW-1185">Reference proteome</keyword>
<dbReference type="EC" id="2.7.8.7" evidence="1"/>
<accession>A0A0J0XVW4</accession>
<dbReference type="SUPFAM" id="SSF56214">
    <property type="entry name" value="4'-phosphopantetheinyl transferase"/>
    <property type="match status" value="2"/>
</dbReference>
<dbReference type="GO" id="GO:0005829">
    <property type="term" value="C:cytosol"/>
    <property type="evidence" value="ECO:0007669"/>
    <property type="project" value="TreeGrafter"/>
</dbReference>
<dbReference type="GeneID" id="28986964"/>
<dbReference type="Proteomes" id="UP000053611">
    <property type="component" value="Unassembled WGS sequence"/>
</dbReference>
<evidence type="ECO:0000313" key="5">
    <source>
        <dbReference type="EMBL" id="KLT45173.1"/>
    </source>
</evidence>
<dbReference type="InterPro" id="IPR008278">
    <property type="entry name" value="4-PPantetheinyl_Trfase_dom"/>
</dbReference>
<dbReference type="Gene3D" id="3.90.470.20">
    <property type="entry name" value="4'-phosphopantetheinyl transferase domain"/>
    <property type="match status" value="2"/>
</dbReference>
<evidence type="ECO:0000259" key="3">
    <source>
        <dbReference type="Pfam" id="PF01648"/>
    </source>
</evidence>
<dbReference type="PANTHER" id="PTHR12215">
    <property type="entry name" value="PHOSPHOPANTETHEINE TRANSFERASE"/>
    <property type="match status" value="1"/>
</dbReference>
<organism evidence="5 6">
    <name type="scientific">Cutaneotrichosporon oleaginosum</name>
    <dbReference type="NCBI Taxonomy" id="879819"/>
    <lineage>
        <taxon>Eukaryota</taxon>
        <taxon>Fungi</taxon>
        <taxon>Dikarya</taxon>
        <taxon>Basidiomycota</taxon>
        <taxon>Agaricomycotina</taxon>
        <taxon>Tremellomycetes</taxon>
        <taxon>Trichosporonales</taxon>
        <taxon>Trichosporonaceae</taxon>
        <taxon>Cutaneotrichosporon</taxon>
    </lineage>
</organism>
<dbReference type="Pfam" id="PF22624">
    <property type="entry name" value="AASDHPPT_N"/>
    <property type="match status" value="1"/>
</dbReference>
<name>A0A0J0XVW4_9TREE</name>
<gene>
    <name evidence="5" type="ORF">CC85DRAFT_325701</name>
</gene>
<dbReference type="EMBL" id="KQ087182">
    <property type="protein sequence ID" value="KLT45173.1"/>
    <property type="molecule type" value="Genomic_DNA"/>
</dbReference>
<dbReference type="InterPro" id="IPR050559">
    <property type="entry name" value="P-Pant_transferase_sf"/>
</dbReference>
<keyword evidence="2 5" id="KW-0808">Transferase</keyword>
<dbReference type="OrthoDB" id="26719at2759"/>
<reference evidence="5 6" key="1">
    <citation type="submission" date="2015-03" db="EMBL/GenBank/DDBJ databases">
        <title>Genomics and transcriptomics of the oil-accumulating basidiomycete yeast T. oleaginosus allow insights into substrate utilization and the diverse evolutionary trajectories of mating systems in fungi.</title>
        <authorList>
            <consortium name="DOE Joint Genome Institute"/>
            <person name="Kourist R."/>
            <person name="Kracht O."/>
            <person name="Bracharz F."/>
            <person name="Lipzen A."/>
            <person name="Nolan M."/>
            <person name="Ohm R."/>
            <person name="Grigoriev I."/>
            <person name="Sun S."/>
            <person name="Heitman J."/>
            <person name="Bruck T."/>
            <person name="Nowrousian M."/>
        </authorList>
    </citation>
    <scope>NUCLEOTIDE SEQUENCE [LARGE SCALE GENOMIC DNA]</scope>
    <source>
        <strain evidence="5 6">IBC0246</strain>
    </source>
</reference>
<evidence type="ECO:0000256" key="2">
    <source>
        <dbReference type="ARBA" id="ARBA00022679"/>
    </source>
</evidence>
<evidence type="ECO:0000259" key="4">
    <source>
        <dbReference type="Pfam" id="PF22624"/>
    </source>
</evidence>
<dbReference type="GO" id="GO:0000287">
    <property type="term" value="F:magnesium ion binding"/>
    <property type="evidence" value="ECO:0007669"/>
    <property type="project" value="InterPro"/>
</dbReference>
<dbReference type="PANTHER" id="PTHR12215:SF10">
    <property type="entry name" value="L-AMINOADIPATE-SEMIALDEHYDE DEHYDROGENASE-PHOSPHOPANTETHEINYL TRANSFERASE"/>
    <property type="match status" value="1"/>
</dbReference>
<dbReference type="Pfam" id="PF01648">
    <property type="entry name" value="ACPS"/>
    <property type="match status" value="1"/>
</dbReference>
<dbReference type="GO" id="GO:0019878">
    <property type="term" value="P:lysine biosynthetic process via aminoadipic acid"/>
    <property type="evidence" value="ECO:0007669"/>
    <property type="project" value="TreeGrafter"/>
</dbReference>